<sequence length="557" mass="64214">MTTESALPLPRLPVPDIRAEVAFQHSQKQNQRLQEYRLRPPKLRLANRSHLSACMSTTAHAISFRGESDGNSNALPELDPNALSGSYDRSMNETYFEQCFTRLAKIGEGSFGEVFKVRSNEDGRMYAIKMSKELYRSENYRQERLEEVRRYEQFSGHANFVQFYRAWEQNDRLYMQMELCRESLDRYLVRRQHIPEDTIWNILLDLLLALKNLHDRNLIHLDIKLDNVLIGDDDSCKLADFGLVIDVDRANRHQATEGDSRYMAPEILQGKFSKAADIFSLGVAMLELSCYLDLPHNGPLWQQLRSGVLPQDFMKNISPELEGLIRQMMSPDPDSRPTVDQLLSHKKLVSLMECRNRWKLIIKMKQTIRRSRRVAWSKLCNLKQIIFNFVASVLTAYMHRDTISNEHKPNGSPLQQHLRDKRPPMISMRLHASTPTAGNVRNTPIEFLPGENCLNLSQQSTPITFATHNKIVNSTPVNHNNHSFRSRKDLTKTSFKAVENDCGIENFNDIQSSPTAISRPNSFLNLEDLEQNSQAFVSLDKSSLQECRKKLFSKMDN</sequence>
<name>A0A0A1WG97_ZEUCU</name>
<comment type="catalytic activity">
    <reaction evidence="16">
        <text>L-seryl-[protein] + ATP = O-phospho-L-seryl-[protein] + ADP + H(+)</text>
        <dbReference type="Rhea" id="RHEA:17989"/>
        <dbReference type="Rhea" id="RHEA-COMP:9863"/>
        <dbReference type="Rhea" id="RHEA-COMP:11604"/>
        <dbReference type="ChEBI" id="CHEBI:15378"/>
        <dbReference type="ChEBI" id="CHEBI:29999"/>
        <dbReference type="ChEBI" id="CHEBI:30616"/>
        <dbReference type="ChEBI" id="CHEBI:83421"/>
        <dbReference type="ChEBI" id="CHEBI:456216"/>
        <dbReference type="EC" id="2.7.11.1"/>
    </reaction>
</comment>
<dbReference type="GO" id="GO:0004674">
    <property type="term" value="F:protein serine/threonine kinase activity"/>
    <property type="evidence" value="ECO:0007669"/>
    <property type="project" value="UniProtKB-KW"/>
</dbReference>
<evidence type="ECO:0000259" key="20">
    <source>
        <dbReference type="PROSITE" id="PS50011"/>
    </source>
</evidence>
<dbReference type="Pfam" id="PF00069">
    <property type="entry name" value="Pkinase"/>
    <property type="match status" value="1"/>
</dbReference>
<dbReference type="InterPro" id="IPR011009">
    <property type="entry name" value="Kinase-like_dom_sf"/>
</dbReference>
<evidence type="ECO:0000256" key="8">
    <source>
        <dbReference type="ARBA" id="ARBA00022777"/>
    </source>
</evidence>
<accession>A0A0A1WG97</accession>
<evidence type="ECO:0000256" key="13">
    <source>
        <dbReference type="ARBA" id="ARBA00023306"/>
    </source>
</evidence>
<dbReference type="GO" id="GO:0051321">
    <property type="term" value="P:meiotic cell cycle"/>
    <property type="evidence" value="ECO:0007669"/>
    <property type="project" value="TreeGrafter"/>
</dbReference>
<dbReference type="AlphaFoldDB" id="A0A0A1WG97"/>
<dbReference type="Gene3D" id="1.10.510.10">
    <property type="entry name" value="Transferase(Phosphotransferase) domain 1"/>
    <property type="match status" value="1"/>
</dbReference>
<dbReference type="FunFam" id="1.10.510.10:FF:000315">
    <property type="entry name" value="membrane-associated tyrosine- and threonine-specific cdc2-inhibitory kinase"/>
    <property type="match status" value="1"/>
</dbReference>
<keyword evidence="7 19" id="KW-0547">Nucleotide-binding</keyword>
<evidence type="ECO:0000256" key="18">
    <source>
        <dbReference type="ARBA" id="ARBA00084081"/>
    </source>
</evidence>
<dbReference type="SMART" id="SM00220">
    <property type="entry name" value="S_TKc"/>
    <property type="match status" value="1"/>
</dbReference>
<keyword evidence="5" id="KW-0808">Transferase</keyword>
<evidence type="ECO:0000256" key="5">
    <source>
        <dbReference type="ARBA" id="ARBA00022679"/>
    </source>
</evidence>
<dbReference type="CTD" id="105213332"/>
<dbReference type="Gene3D" id="3.30.200.20">
    <property type="entry name" value="Phosphorylase Kinase, domain 1"/>
    <property type="match status" value="1"/>
</dbReference>
<dbReference type="InterPro" id="IPR008271">
    <property type="entry name" value="Ser/Thr_kinase_AS"/>
</dbReference>
<dbReference type="PANTHER" id="PTHR11042:SF183">
    <property type="entry name" value="MEMBRANE-ASSOCIATED TYROSINE- AND THREONINE-SPECIFIC CDC2-INHIBITORY KINASE"/>
    <property type="match status" value="1"/>
</dbReference>
<reference evidence="21" key="2">
    <citation type="journal article" date="2015" name="Gigascience">
        <title>Reconstructing a comprehensive transcriptome assembly of a white-pupal translocated strain of the pest fruit fly Bactrocera cucurbitae.</title>
        <authorList>
            <person name="Sim S.B."/>
            <person name="Calla B."/>
            <person name="Hall B."/>
            <person name="DeRego T."/>
            <person name="Geib S.M."/>
        </authorList>
    </citation>
    <scope>NUCLEOTIDE SEQUENCE</scope>
</reference>
<evidence type="ECO:0000256" key="19">
    <source>
        <dbReference type="PROSITE-ProRule" id="PRU10141"/>
    </source>
</evidence>
<keyword evidence="4" id="KW-0597">Phosphoprotein</keyword>
<dbReference type="EMBL" id="GBXI01016586">
    <property type="protein sequence ID" value="JAC97705.1"/>
    <property type="molecule type" value="Transcribed_RNA"/>
</dbReference>
<dbReference type="EMBL" id="GBXI01014906">
    <property type="protein sequence ID" value="JAC99385.1"/>
    <property type="molecule type" value="Transcribed_RNA"/>
</dbReference>
<evidence type="ECO:0000256" key="11">
    <source>
        <dbReference type="ARBA" id="ARBA00023034"/>
    </source>
</evidence>
<dbReference type="PROSITE" id="PS00107">
    <property type="entry name" value="PROTEIN_KINASE_ATP"/>
    <property type="match status" value="1"/>
</dbReference>
<dbReference type="SUPFAM" id="SSF56112">
    <property type="entry name" value="Protein kinase-like (PK-like)"/>
    <property type="match status" value="1"/>
</dbReference>
<keyword evidence="8 21" id="KW-0418">Kinase</keyword>
<evidence type="ECO:0000256" key="14">
    <source>
        <dbReference type="ARBA" id="ARBA00037982"/>
    </source>
</evidence>
<dbReference type="GO" id="GO:0046872">
    <property type="term" value="F:metal ion binding"/>
    <property type="evidence" value="ECO:0007669"/>
    <property type="project" value="UniProtKB-KW"/>
</dbReference>
<evidence type="ECO:0000313" key="22">
    <source>
        <dbReference type="EMBL" id="JAC99385.1"/>
    </source>
</evidence>
<keyword evidence="9 19" id="KW-0067">ATP-binding</keyword>
<evidence type="ECO:0000256" key="1">
    <source>
        <dbReference type="ARBA" id="ARBA00004395"/>
    </source>
</evidence>
<keyword evidence="13" id="KW-0131">Cell cycle</keyword>
<evidence type="ECO:0000313" key="21">
    <source>
        <dbReference type="EMBL" id="JAC97705.1"/>
    </source>
</evidence>
<dbReference type="GeneID" id="105213332"/>
<reference evidence="21" key="1">
    <citation type="submission" date="2014-11" db="EMBL/GenBank/DDBJ databases">
        <authorList>
            <person name="Geib S."/>
        </authorList>
    </citation>
    <scope>NUCLEOTIDE SEQUENCE</scope>
</reference>
<dbReference type="RefSeq" id="XP_011184370.1">
    <property type="nucleotide sequence ID" value="XM_011186068.1"/>
</dbReference>
<dbReference type="PROSITE" id="PS00108">
    <property type="entry name" value="PROTEIN_KINASE_ST"/>
    <property type="match status" value="1"/>
</dbReference>
<evidence type="ECO:0000256" key="4">
    <source>
        <dbReference type="ARBA" id="ARBA00022553"/>
    </source>
</evidence>
<dbReference type="FunFam" id="3.30.200.20:FF:000280">
    <property type="entry name" value="membrane-associated tyrosine- and threonine-specific cdc2-inhibitory kinase"/>
    <property type="match status" value="1"/>
</dbReference>
<feature type="binding site" evidence="19">
    <location>
        <position position="129"/>
    </location>
    <ligand>
        <name>ATP</name>
        <dbReference type="ChEBI" id="CHEBI:30616"/>
    </ligand>
</feature>
<dbReference type="PANTHER" id="PTHR11042">
    <property type="entry name" value="EUKARYOTIC TRANSLATION INITIATION FACTOR 2-ALPHA KINASE EIF2-ALPHA KINASE -RELATED"/>
    <property type="match status" value="1"/>
</dbReference>
<comment type="similarity">
    <text evidence="14">Belongs to the protein kinase superfamily. Ser/Thr protein kinase family. GCN2 subfamily.</text>
</comment>
<protein>
    <recommendedName>
        <fullName evidence="17">Membrane-associated tyrosine- and threonine-specific cdc2-inhibitory kinase</fullName>
        <ecNumber evidence="2">2.7.11.1</ecNumber>
    </recommendedName>
    <alternativeName>
        <fullName evidence="18">Myt1 kinase</fullName>
    </alternativeName>
</protein>
<dbReference type="InterPro" id="IPR017441">
    <property type="entry name" value="Protein_kinase_ATP_BS"/>
</dbReference>
<keyword evidence="3" id="KW-0723">Serine/threonine-protein kinase</keyword>
<evidence type="ECO:0000256" key="2">
    <source>
        <dbReference type="ARBA" id="ARBA00012513"/>
    </source>
</evidence>
<dbReference type="GO" id="GO:0000139">
    <property type="term" value="C:Golgi membrane"/>
    <property type="evidence" value="ECO:0007669"/>
    <property type="project" value="UniProtKB-SubCell"/>
</dbReference>
<evidence type="ECO:0000256" key="15">
    <source>
        <dbReference type="ARBA" id="ARBA00047899"/>
    </source>
</evidence>
<dbReference type="GO" id="GO:0110031">
    <property type="term" value="P:negative regulation of G2/MI transition of meiotic cell cycle"/>
    <property type="evidence" value="ECO:0007669"/>
    <property type="project" value="TreeGrafter"/>
</dbReference>
<dbReference type="GO" id="GO:0005524">
    <property type="term" value="F:ATP binding"/>
    <property type="evidence" value="ECO:0007669"/>
    <property type="project" value="UniProtKB-UniRule"/>
</dbReference>
<gene>
    <name evidence="21" type="primary">Myt1_0</name>
    <name evidence="22" type="synonym">Myt1_1</name>
    <name evidence="21" type="ORF">g.47630</name>
    <name evidence="22" type="ORF">g.47642</name>
</gene>
<dbReference type="GO" id="GO:0005634">
    <property type="term" value="C:nucleus"/>
    <property type="evidence" value="ECO:0007669"/>
    <property type="project" value="TreeGrafter"/>
</dbReference>
<feature type="domain" description="Protein kinase" evidence="20">
    <location>
        <begin position="100"/>
        <end position="348"/>
    </location>
</feature>
<dbReference type="PROSITE" id="PS50011">
    <property type="entry name" value="PROTEIN_KINASE_DOM"/>
    <property type="match status" value="1"/>
</dbReference>
<keyword evidence="6" id="KW-0479">Metal-binding</keyword>
<dbReference type="InterPro" id="IPR000719">
    <property type="entry name" value="Prot_kinase_dom"/>
</dbReference>
<keyword evidence="12" id="KW-0472">Membrane</keyword>
<dbReference type="RefSeq" id="XP_011184377.1">
    <property type="nucleotide sequence ID" value="XM_011186075.1"/>
</dbReference>
<evidence type="ECO:0000256" key="17">
    <source>
        <dbReference type="ARBA" id="ARBA00074601"/>
    </source>
</evidence>
<evidence type="ECO:0000256" key="16">
    <source>
        <dbReference type="ARBA" id="ARBA00048679"/>
    </source>
</evidence>
<organism evidence="21">
    <name type="scientific">Zeugodacus cucurbitae</name>
    <name type="common">Melon fruit fly</name>
    <name type="synonym">Bactrocera cucurbitae</name>
    <dbReference type="NCBI Taxonomy" id="28588"/>
    <lineage>
        <taxon>Eukaryota</taxon>
        <taxon>Metazoa</taxon>
        <taxon>Ecdysozoa</taxon>
        <taxon>Arthropoda</taxon>
        <taxon>Hexapoda</taxon>
        <taxon>Insecta</taxon>
        <taxon>Pterygota</taxon>
        <taxon>Neoptera</taxon>
        <taxon>Endopterygota</taxon>
        <taxon>Diptera</taxon>
        <taxon>Brachycera</taxon>
        <taxon>Muscomorpha</taxon>
        <taxon>Tephritoidea</taxon>
        <taxon>Tephritidae</taxon>
        <taxon>Zeugodacus</taxon>
        <taxon>Zeugodacus</taxon>
    </lineage>
</organism>
<dbReference type="OrthoDB" id="5337378at2759"/>
<dbReference type="EC" id="2.7.11.1" evidence="2"/>
<comment type="catalytic activity">
    <reaction evidence="15">
        <text>L-threonyl-[protein] + ATP = O-phospho-L-threonyl-[protein] + ADP + H(+)</text>
        <dbReference type="Rhea" id="RHEA:46608"/>
        <dbReference type="Rhea" id="RHEA-COMP:11060"/>
        <dbReference type="Rhea" id="RHEA-COMP:11605"/>
        <dbReference type="ChEBI" id="CHEBI:15378"/>
        <dbReference type="ChEBI" id="CHEBI:30013"/>
        <dbReference type="ChEBI" id="CHEBI:30616"/>
        <dbReference type="ChEBI" id="CHEBI:61977"/>
        <dbReference type="ChEBI" id="CHEBI:456216"/>
        <dbReference type="EC" id="2.7.11.1"/>
    </reaction>
</comment>
<evidence type="ECO:0000256" key="6">
    <source>
        <dbReference type="ARBA" id="ARBA00022723"/>
    </source>
</evidence>
<evidence type="ECO:0000256" key="3">
    <source>
        <dbReference type="ARBA" id="ARBA00022527"/>
    </source>
</evidence>
<evidence type="ECO:0000256" key="7">
    <source>
        <dbReference type="ARBA" id="ARBA00022741"/>
    </source>
</evidence>
<evidence type="ECO:0000256" key="12">
    <source>
        <dbReference type="ARBA" id="ARBA00023136"/>
    </source>
</evidence>
<proteinExistence type="inferred from homology"/>
<keyword evidence="10" id="KW-0460">Magnesium</keyword>
<keyword evidence="11" id="KW-0333">Golgi apparatus</keyword>
<dbReference type="InterPro" id="IPR050339">
    <property type="entry name" value="CC_SR_Kinase"/>
</dbReference>
<comment type="subcellular location">
    <subcellularLocation>
        <location evidence="1">Golgi apparatus membrane</location>
        <topology evidence="1">Peripheral membrane protein</topology>
    </subcellularLocation>
</comment>
<evidence type="ECO:0000256" key="9">
    <source>
        <dbReference type="ARBA" id="ARBA00022840"/>
    </source>
</evidence>
<evidence type="ECO:0000256" key="10">
    <source>
        <dbReference type="ARBA" id="ARBA00022842"/>
    </source>
</evidence>